<dbReference type="Proteomes" id="UP000253687">
    <property type="component" value="Unassembled WGS sequence"/>
</dbReference>
<evidence type="ECO:0000313" key="2">
    <source>
        <dbReference type="EMBL" id="RDA44234.1"/>
    </source>
</evidence>
<dbReference type="AlphaFoldDB" id="A0A1V3VS82"/>
<gene>
    <name evidence="1" type="ORF">BMT91_26510</name>
    <name evidence="2" type="ORF">DTL43_00605</name>
</gene>
<accession>A0A1V3VS82</accession>
<dbReference type="EMBL" id="QOGZ01000001">
    <property type="protein sequence ID" value="RDA44234.1"/>
    <property type="molecule type" value="Genomic_DNA"/>
</dbReference>
<organism evidence="2 4">
    <name type="scientific">Escherichia coli</name>
    <dbReference type="NCBI Taxonomy" id="562"/>
    <lineage>
        <taxon>Bacteria</taxon>
        <taxon>Pseudomonadati</taxon>
        <taxon>Pseudomonadota</taxon>
        <taxon>Gammaproteobacteria</taxon>
        <taxon>Enterobacterales</taxon>
        <taxon>Enterobacteriaceae</taxon>
        <taxon>Escherichia</taxon>
    </lineage>
</organism>
<reference evidence="1 3" key="1">
    <citation type="submission" date="2016-10" db="EMBL/GenBank/DDBJ databases">
        <title>Whole genome sequences of antibiotic resistant commensal Escherichia coli from healthy Australian adults.</title>
        <authorList>
            <person name="Moran R.A."/>
            <person name="Anantham S."/>
            <person name="Nigro S.J."/>
            <person name="Holt K.E."/>
            <person name="Hall R.M."/>
        </authorList>
    </citation>
    <scope>NUCLEOTIDE SEQUENCE [LARGE SCALE GENOMIC DNA]</scope>
    <source>
        <strain evidence="1 3">2.3-R4</strain>
    </source>
</reference>
<proteinExistence type="predicted"/>
<comment type="caution">
    <text evidence="2">The sequence shown here is derived from an EMBL/GenBank/DDBJ whole genome shotgun (WGS) entry which is preliminary data.</text>
</comment>
<evidence type="ECO:0000313" key="1">
    <source>
        <dbReference type="EMBL" id="OOK21314.1"/>
    </source>
</evidence>
<sequence length="70" mass="7871">MNAEQKHTGRRPGKSTRHTIAILRNLLMSEIDDLVAEMEIPSGPVTPGEIHRNLKQRIDNVIDCVLNPTE</sequence>
<reference evidence="2 4" key="2">
    <citation type="submission" date="2018-07" db="EMBL/GenBank/DDBJ databases">
        <title>Whole Genome Sequence Analysis of Avian Pathogenic E. coli - An Australian Perspective.</title>
        <authorList>
            <person name="Cummins M.L."/>
            <person name="Reid C.J."/>
            <person name="Roy Chowdhury P."/>
            <person name="Bushell R."/>
            <person name="Esbert N."/>
            <person name="Tivendale K.A."/>
            <person name="Noormohammadi A.H."/>
            <person name="Islam S."/>
            <person name="Marenda M.S."/>
            <person name="Browning G.F."/>
            <person name="Markham P.F."/>
            <person name="Djordjevic S.P."/>
        </authorList>
    </citation>
    <scope>NUCLEOTIDE SEQUENCE [LARGE SCALE GENOMIC DNA]</scope>
    <source>
        <strain evidence="2 4">AVC211</strain>
    </source>
</reference>
<protein>
    <submittedName>
        <fullName evidence="2">Uncharacterized protein</fullName>
    </submittedName>
</protein>
<dbReference type="RefSeq" id="WP_077581265.1">
    <property type="nucleotide sequence ID" value="NZ_JAGMSQ010000154.1"/>
</dbReference>
<name>A0A1V3VS82_ECOLX</name>
<evidence type="ECO:0000313" key="3">
    <source>
        <dbReference type="Proteomes" id="UP000188855"/>
    </source>
</evidence>
<evidence type="ECO:0000313" key="4">
    <source>
        <dbReference type="Proteomes" id="UP000253687"/>
    </source>
</evidence>
<dbReference type="EMBL" id="MPAF01000154">
    <property type="protein sequence ID" value="OOK21314.1"/>
    <property type="molecule type" value="Genomic_DNA"/>
</dbReference>
<dbReference type="Proteomes" id="UP000188855">
    <property type="component" value="Unassembled WGS sequence"/>
</dbReference>